<evidence type="ECO:0000256" key="6">
    <source>
        <dbReference type="ARBA" id="ARBA00023163"/>
    </source>
</evidence>
<evidence type="ECO:0000256" key="5">
    <source>
        <dbReference type="ARBA" id="ARBA00023159"/>
    </source>
</evidence>
<name>A0ABR3PLL5_9PEZI</name>
<gene>
    <name evidence="9" type="primary">MED19</name>
    <name evidence="11" type="ORF">AAFC00_005326</name>
</gene>
<feature type="compositionally biased region" description="Basic and acidic residues" evidence="10">
    <location>
        <begin position="65"/>
        <end position="79"/>
    </location>
</feature>
<keyword evidence="7 9" id="KW-0539">Nucleus</keyword>
<feature type="region of interest" description="Disordered" evidence="10">
    <location>
        <begin position="1"/>
        <end position="105"/>
    </location>
</feature>
<dbReference type="GeneID" id="95979025"/>
<comment type="subcellular location">
    <subcellularLocation>
        <location evidence="1 9">Nucleus</location>
    </subcellularLocation>
</comment>
<feature type="region of interest" description="Disordered" evidence="10">
    <location>
        <begin position="225"/>
        <end position="334"/>
    </location>
</feature>
<keyword evidence="6 9" id="KW-0804">Transcription</keyword>
<comment type="caution">
    <text evidence="11">The sequence shown here is derived from an EMBL/GenBank/DDBJ whole genome shotgun (WGS) entry which is preliminary data.</text>
</comment>
<accession>A0ABR3PLL5</accession>
<organism evidence="11 12">
    <name type="scientific">Neodothiora populina</name>
    <dbReference type="NCBI Taxonomy" id="2781224"/>
    <lineage>
        <taxon>Eukaryota</taxon>
        <taxon>Fungi</taxon>
        <taxon>Dikarya</taxon>
        <taxon>Ascomycota</taxon>
        <taxon>Pezizomycotina</taxon>
        <taxon>Dothideomycetes</taxon>
        <taxon>Dothideomycetidae</taxon>
        <taxon>Dothideales</taxon>
        <taxon>Dothioraceae</taxon>
        <taxon>Neodothiora</taxon>
    </lineage>
</organism>
<dbReference type="RefSeq" id="XP_069202923.1">
    <property type="nucleotide sequence ID" value="XM_069345096.1"/>
</dbReference>
<evidence type="ECO:0000256" key="3">
    <source>
        <dbReference type="ARBA" id="ARBA00019615"/>
    </source>
</evidence>
<evidence type="ECO:0000256" key="1">
    <source>
        <dbReference type="ARBA" id="ARBA00004123"/>
    </source>
</evidence>
<dbReference type="EMBL" id="JBFMKM010000004">
    <property type="protein sequence ID" value="KAL1306651.1"/>
    <property type="molecule type" value="Genomic_DNA"/>
</dbReference>
<keyword evidence="4 9" id="KW-0805">Transcription regulation</keyword>
<sequence>MSSAPYDGHHFPTPPSTAGLTSRMPTSDMNSSNPSTMQDSPSSAITPSTANKDAMDQGDTPMTDAPDHRRSDHERHHEQPAPSAPSPLPLLCRTPHPISRPHPSQNLVSLYSLDAIASTVARKDPITGEKINKLRKSYEGKVKTFALPGKNKPTDRPGELMGLMEWPEEGWYDQRVHGKELERWESLPVMAKLGKALQMNPGKLPAEEHDKWKNLIAFDDTAAKTPSLAPSRTPAHQAMLKSQPTSMRASAPASPRVGQGVRPDRPNKKRRYDESSYHGYNDGFHDDDGYSTGGLDDKRSSATKKRRKDFSPSYDGSNSTFNNGVLGLGLKSSS</sequence>
<proteinExistence type="inferred from homology"/>
<dbReference type="Proteomes" id="UP001562354">
    <property type="component" value="Unassembled WGS sequence"/>
</dbReference>
<evidence type="ECO:0000256" key="10">
    <source>
        <dbReference type="SAM" id="MobiDB-lite"/>
    </source>
</evidence>
<dbReference type="Pfam" id="PF08633">
    <property type="entry name" value="Rox3"/>
    <property type="match status" value="1"/>
</dbReference>
<evidence type="ECO:0000313" key="11">
    <source>
        <dbReference type="EMBL" id="KAL1306651.1"/>
    </source>
</evidence>
<feature type="compositionally biased region" description="Basic and acidic residues" evidence="10">
    <location>
        <begin position="262"/>
        <end position="276"/>
    </location>
</feature>
<protein>
    <recommendedName>
        <fullName evidence="3 9">Mediator of RNA polymerase II transcription subunit 19</fullName>
    </recommendedName>
    <alternativeName>
        <fullName evidence="8 9">Mediator complex subunit 19</fullName>
    </alternativeName>
</protein>
<keyword evidence="5 9" id="KW-0010">Activator</keyword>
<evidence type="ECO:0000256" key="8">
    <source>
        <dbReference type="ARBA" id="ARBA00032018"/>
    </source>
</evidence>
<evidence type="ECO:0000256" key="7">
    <source>
        <dbReference type="ARBA" id="ARBA00023242"/>
    </source>
</evidence>
<comment type="subunit">
    <text evidence="9">Component of the Mediator complex.</text>
</comment>
<feature type="compositionally biased region" description="Polar residues" evidence="10">
    <location>
        <begin position="16"/>
        <end position="51"/>
    </location>
</feature>
<evidence type="ECO:0000256" key="4">
    <source>
        <dbReference type="ARBA" id="ARBA00023015"/>
    </source>
</evidence>
<feature type="compositionally biased region" description="Polar residues" evidence="10">
    <location>
        <begin position="314"/>
        <end position="323"/>
    </location>
</feature>
<evidence type="ECO:0000313" key="12">
    <source>
        <dbReference type="Proteomes" id="UP001562354"/>
    </source>
</evidence>
<comment type="similarity">
    <text evidence="2 9">Belongs to the Mediator complex subunit 19 family.</text>
</comment>
<dbReference type="InterPro" id="IPR013942">
    <property type="entry name" value="Mediator_Med19_fun"/>
</dbReference>
<reference evidence="11 12" key="1">
    <citation type="submission" date="2024-07" db="EMBL/GenBank/DDBJ databases">
        <title>Draft sequence of the Neodothiora populina.</title>
        <authorList>
            <person name="Drown D.D."/>
            <person name="Schuette U.S."/>
            <person name="Buechlein A.B."/>
            <person name="Rusch D.R."/>
            <person name="Winton L.W."/>
            <person name="Adams G.A."/>
        </authorList>
    </citation>
    <scope>NUCLEOTIDE SEQUENCE [LARGE SCALE GENOMIC DNA]</scope>
    <source>
        <strain evidence="11 12">CPC 39397</strain>
    </source>
</reference>
<comment type="function">
    <text evidence="9">Component of the Mediator complex, a coactivator involved in the regulated transcription of nearly all RNA polymerase II-dependent genes. Mediator functions as a bridge to convey information from gene-specific regulatory proteins to the basal RNA polymerase II transcription machinery. Mediator is recruited to promoters by direct interactions with regulatory proteins and serves as a scaffold for the assembly of a functional preinitiation complex with RNA polymerase II and the general transcription factors.</text>
</comment>
<evidence type="ECO:0000256" key="9">
    <source>
        <dbReference type="RuleBase" id="RU364151"/>
    </source>
</evidence>
<keyword evidence="12" id="KW-1185">Reference proteome</keyword>
<evidence type="ECO:0000256" key="2">
    <source>
        <dbReference type="ARBA" id="ARBA00009259"/>
    </source>
</evidence>